<evidence type="ECO:0000256" key="8">
    <source>
        <dbReference type="SAM" id="MobiDB-lite"/>
    </source>
</evidence>
<dbReference type="PANTHER" id="PTHR13966">
    <property type="entry name" value="ENDONUCLEASE RELATED"/>
    <property type="match status" value="1"/>
</dbReference>
<dbReference type="Gene3D" id="2.60.120.260">
    <property type="entry name" value="Galactose-binding domain-like"/>
    <property type="match status" value="1"/>
</dbReference>
<dbReference type="InterPro" id="IPR001604">
    <property type="entry name" value="Endo_G_ENPP1-like_dom"/>
</dbReference>
<dbReference type="SUPFAM" id="SSF54060">
    <property type="entry name" value="His-Me finger endonucleases"/>
    <property type="match status" value="1"/>
</dbReference>
<keyword evidence="6" id="KW-0378">Hydrolase</keyword>
<proteinExistence type="inferred from homology"/>
<dbReference type="RefSeq" id="WP_377509274.1">
    <property type="nucleotide sequence ID" value="NZ_JBHULU010000021.1"/>
</dbReference>
<keyword evidence="5 12" id="KW-0255">Endonuclease</keyword>
<dbReference type="Pfam" id="PF01223">
    <property type="entry name" value="Endonuclease_NS"/>
    <property type="match status" value="1"/>
</dbReference>
<evidence type="ECO:0000259" key="10">
    <source>
        <dbReference type="SMART" id="SM00477"/>
    </source>
</evidence>
<dbReference type="InterPro" id="IPR020821">
    <property type="entry name" value="ENPP1-3/EXOG-like_nuc-like"/>
</dbReference>
<evidence type="ECO:0000256" key="3">
    <source>
        <dbReference type="ARBA" id="ARBA00022722"/>
    </source>
</evidence>
<dbReference type="PANTHER" id="PTHR13966:SF5">
    <property type="entry name" value="ENDONUCLEASE G, MITOCHONDRIAL"/>
    <property type="match status" value="1"/>
</dbReference>
<protein>
    <submittedName>
        <fullName evidence="12">DNA/RNA non-specific endonuclease</fullName>
    </submittedName>
</protein>
<feature type="region of interest" description="Disordered" evidence="8">
    <location>
        <begin position="342"/>
        <end position="369"/>
    </location>
</feature>
<dbReference type="SMART" id="SM00892">
    <property type="entry name" value="Endonuclease_NS"/>
    <property type="match status" value="1"/>
</dbReference>
<dbReference type="SMART" id="SM00477">
    <property type="entry name" value="NUC"/>
    <property type="match status" value="1"/>
</dbReference>
<sequence length="621" mass="66695">MKNNYLLKWLFIFSALVSFTACEPEQDKVQPNFSLSNSQNQTAAATLFEENFETATKTSYAAASVNFSNGPWYFEEALLGNTSSDSKNGLQSARLRNSGKLTMEFDLPDGAKSISLNYAKYGRDKNSEFEVYYSTNSGTSWTLAGPRTTVSKTALNAVTFALNVQGPVRFEVRKVDGTSNRVNIDDIVVESNPAPAPGTTGDIVEDYEGGSKGSYTAGSVTMATGNWMLNEALLGTLDTDRKTGAKSVRIRDLGTLDMEFDVQGAQSVYISHAVYGSDGSSTWELQASTDGGSNWSKVGNTVTSSSINLETISFSVNYTSGVRFRVVKLSGTGNRINIDDFKISGTSTSTGGGDTGGGDTGGGSTGGGDGSTLGEVHLAMGNPSNAITDVNQPNNYLLRKEEWVISYSRDKGTANWVSWHLDEAWLGSTPRQDDFRADVTLPAGWYQVSATDYSYSGFDRGHMCPSADRTLSVDDNSNTFLMTNMVPQAPNNNRIGWASLESYCRSLLSGGYEIYIISGGYGIGGTGSNGYATTLANGKITVPSNTWKVVVIIPDGDNDAARVTANTRVIAIDMPNDQSVSSDWRQYRTSVDALEAKTGYDLLSMVADNVESIIEASVDTQ</sequence>
<evidence type="ECO:0000256" key="2">
    <source>
        <dbReference type="ARBA" id="ARBA00010052"/>
    </source>
</evidence>
<dbReference type="InterPro" id="IPR040255">
    <property type="entry name" value="Non-specific_endonuclease"/>
</dbReference>
<comment type="cofactor">
    <cofactor evidence="1">
        <name>Mg(2+)</name>
        <dbReference type="ChEBI" id="CHEBI:18420"/>
    </cofactor>
</comment>
<dbReference type="InterPro" id="IPR044925">
    <property type="entry name" value="His-Me_finger_sf"/>
</dbReference>
<dbReference type="GO" id="GO:0004519">
    <property type="term" value="F:endonuclease activity"/>
    <property type="evidence" value="ECO:0007669"/>
    <property type="project" value="UniProtKB-KW"/>
</dbReference>
<dbReference type="InterPro" id="IPR018524">
    <property type="entry name" value="DNA/RNA_endonuclease_AS"/>
</dbReference>
<dbReference type="CDD" id="cd00091">
    <property type="entry name" value="NUC"/>
    <property type="match status" value="1"/>
</dbReference>
<keyword evidence="4" id="KW-0479">Metal-binding</keyword>
<dbReference type="Gene3D" id="3.40.570.10">
    <property type="entry name" value="Extracellular Endonuclease, subunit A"/>
    <property type="match status" value="1"/>
</dbReference>
<reference evidence="13" key="1">
    <citation type="journal article" date="2019" name="Int. J. Syst. Evol. Microbiol.">
        <title>The Global Catalogue of Microorganisms (GCM) 10K type strain sequencing project: providing services to taxonomists for standard genome sequencing and annotation.</title>
        <authorList>
            <consortium name="The Broad Institute Genomics Platform"/>
            <consortium name="The Broad Institute Genome Sequencing Center for Infectious Disease"/>
            <person name="Wu L."/>
            <person name="Ma J."/>
        </authorList>
    </citation>
    <scope>NUCLEOTIDE SEQUENCE [LARGE SCALE GENOMIC DNA]</scope>
    <source>
        <strain evidence="13">KCTC 42498</strain>
    </source>
</reference>
<organism evidence="12 13">
    <name type="scientific">Pontibacter locisalis</name>
    <dbReference type="NCBI Taxonomy" id="1719035"/>
    <lineage>
        <taxon>Bacteria</taxon>
        <taxon>Pseudomonadati</taxon>
        <taxon>Bacteroidota</taxon>
        <taxon>Cytophagia</taxon>
        <taxon>Cytophagales</taxon>
        <taxon>Hymenobacteraceae</taxon>
        <taxon>Pontibacter</taxon>
    </lineage>
</organism>
<dbReference type="Proteomes" id="UP001597544">
    <property type="component" value="Unassembled WGS sequence"/>
</dbReference>
<dbReference type="InterPro" id="IPR044929">
    <property type="entry name" value="DNA/RNA_non-sp_Endonuclease_sf"/>
</dbReference>
<feature type="domain" description="ENPP1-3/EXOG-like endonuclease/phosphodiesterase" evidence="10">
    <location>
        <begin position="400"/>
        <end position="609"/>
    </location>
</feature>
<evidence type="ECO:0000256" key="5">
    <source>
        <dbReference type="ARBA" id="ARBA00022759"/>
    </source>
</evidence>
<gene>
    <name evidence="12" type="ORF">ACFSRY_14830</name>
</gene>
<name>A0ABW5IP27_9BACT</name>
<feature type="domain" description="DNA/RNA non-specific endonuclease/pyrophosphatase/phosphodiesterase" evidence="11">
    <location>
        <begin position="399"/>
        <end position="609"/>
    </location>
</feature>
<feature type="compositionally biased region" description="Gly residues" evidence="8">
    <location>
        <begin position="350"/>
        <end position="369"/>
    </location>
</feature>
<keyword evidence="7" id="KW-0460">Magnesium</keyword>
<evidence type="ECO:0000256" key="9">
    <source>
        <dbReference type="SAM" id="SignalP"/>
    </source>
</evidence>
<evidence type="ECO:0000256" key="6">
    <source>
        <dbReference type="ARBA" id="ARBA00022801"/>
    </source>
</evidence>
<evidence type="ECO:0000313" key="13">
    <source>
        <dbReference type="Proteomes" id="UP001597544"/>
    </source>
</evidence>
<feature type="signal peptide" evidence="9">
    <location>
        <begin position="1"/>
        <end position="23"/>
    </location>
</feature>
<evidence type="ECO:0000256" key="7">
    <source>
        <dbReference type="ARBA" id="ARBA00022842"/>
    </source>
</evidence>
<dbReference type="EMBL" id="JBHULU010000021">
    <property type="protein sequence ID" value="MFD2515145.1"/>
    <property type="molecule type" value="Genomic_DNA"/>
</dbReference>
<evidence type="ECO:0000256" key="1">
    <source>
        <dbReference type="ARBA" id="ARBA00001946"/>
    </source>
</evidence>
<dbReference type="PROSITE" id="PS01070">
    <property type="entry name" value="NUCLEASE_NON_SPEC"/>
    <property type="match status" value="1"/>
</dbReference>
<evidence type="ECO:0000259" key="11">
    <source>
        <dbReference type="SMART" id="SM00892"/>
    </source>
</evidence>
<accession>A0ABW5IP27</accession>
<evidence type="ECO:0000313" key="12">
    <source>
        <dbReference type="EMBL" id="MFD2515145.1"/>
    </source>
</evidence>
<keyword evidence="13" id="KW-1185">Reference proteome</keyword>
<dbReference type="PROSITE" id="PS51257">
    <property type="entry name" value="PROKAR_LIPOPROTEIN"/>
    <property type="match status" value="1"/>
</dbReference>
<evidence type="ECO:0000256" key="4">
    <source>
        <dbReference type="ARBA" id="ARBA00022723"/>
    </source>
</evidence>
<comment type="similarity">
    <text evidence="2">Belongs to the DNA/RNA non-specific endonuclease family.</text>
</comment>
<keyword evidence="3" id="KW-0540">Nuclease</keyword>
<comment type="caution">
    <text evidence="12">The sequence shown here is derived from an EMBL/GenBank/DDBJ whole genome shotgun (WGS) entry which is preliminary data.</text>
</comment>
<feature type="chain" id="PRO_5047109241" evidence="9">
    <location>
        <begin position="24"/>
        <end position="621"/>
    </location>
</feature>
<keyword evidence="9" id="KW-0732">Signal</keyword>